<gene>
    <name evidence="2" type="ORF">BJP34_05390</name>
</gene>
<dbReference type="GO" id="GO:0008922">
    <property type="term" value="F:long-chain fatty acid [acyl-carrier-protein] ligase activity"/>
    <property type="evidence" value="ECO:0007669"/>
    <property type="project" value="TreeGrafter"/>
</dbReference>
<dbReference type="PROSITE" id="PS00455">
    <property type="entry name" value="AMP_BINDING"/>
    <property type="match status" value="1"/>
</dbReference>
<dbReference type="OrthoDB" id="9778383at2"/>
<evidence type="ECO:0000259" key="1">
    <source>
        <dbReference type="Pfam" id="PF00501"/>
    </source>
</evidence>
<dbReference type="Pfam" id="PF00501">
    <property type="entry name" value="AMP-binding"/>
    <property type="match status" value="1"/>
</dbReference>
<proteinExistence type="predicted"/>
<dbReference type="InterPro" id="IPR020845">
    <property type="entry name" value="AMP-binding_CS"/>
</dbReference>
<dbReference type="GO" id="GO:0030497">
    <property type="term" value="P:fatty acid elongation"/>
    <property type="evidence" value="ECO:0007669"/>
    <property type="project" value="TreeGrafter"/>
</dbReference>
<dbReference type="PANTHER" id="PTHR43813:SF1">
    <property type="entry name" value="ACYL-ACTIVATING ENZYME 16, CHLOROPLASTIC-RELATED"/>
    <property type="match status" value="1"/>
</dbReference>
<accession>A0A1D8TMS7</accession>
<dbReference type="STRING" id="1458985.BJP34_05390"/>
<evidence type="ECO:0000313" key="3">
    <source>
        <dbReference type="Proteomes" id="UP000177870"/>
    </source>
</evidence>
<dbReference type="RefSeq" id="WP_070391460.1">
    <property type="nucleotide sequence ID" value="NZ_CP017599.1"/>
</dbReference>
<sequence length="660" mass="73817">MSKNQYAERLRQQERVYLKRVADYSSLQSIPEIWPLAAQRFGSIIALQDPHAVGAHGAPPSTLTYTQLHEQIEQFAAGLQSLGFQPKLDEKGIPTRIALFADNSPRWLVADQGIMSAGAVNVVRSGQAEREELLYILEDSGSTALVVENLKTLEKFGDRLDGLPIELVILLSEEQPLSTGSSRQIVNYTQLMEAGASRSLTKANHNRETLATLLYTSGTTGKPKGVMLSHGNLLHQVNSLGTVIEIEKGARVLSILPTWHAYERSAEYFLLSQGSTQIYTNLRHVKKDLKTFKPNFMVGVPRLWESIYEGVQKQFREQPEGKQKLVQNLLGISQRYIDARRLAQGLTLDNLNPSPIQKLLATVQASYLWPVHQLANKLVYQKVREATGGEIKQVISGGGSLARHLDNFFEIIGVEVLVGYGLTETSPVTNARRSYRNLRFSAGLPLPDTQIRIVDPKTHQPLPQGQRGLVMVKGPQVMQEYYHKPEATAKAIDPDRWFDTGDLGWVTPQNDLVLTGRAKDTIVLTNGENIEPQPIEDACLRSAYIDQIMLVGQDQKALGALIVPNLDALQGWAAAQNLPLDVSAPDVDLNTTKEVQRLYRTELNREVQNRPGYRQDDRISTFRLILEPFSQENGMMTQTFKIRRPVVTQRYRAIIDGMFA</sequence>
<protein>
    <submittedName>
        <fullName evidence="2">Long-chain fatty acid--CoA ligase</fullName>
    </submittedName>
</protein>
<dbReference type="KEGG" id="mpro:BJP34_05390"/>
<dbReference type="InterPro" id="IPR000873">
    <property type="entry name" value="AMP-dep_synth/lig_dom"/>
</dbReference>
<dbReference type="InterPro" id="IPR052987">
    <property type="entry name" value="Chloroplast_AMP-bd_Enzymes"/>
</dbReference>
<dbReference type="InterPro" id="IPR042099">
    <property type="entry name" value="ANL_N_sf"/>
</dbReference>
<dbReference type="Proteomes" id="UP000177870">
    <property type="component" value="Chromosome"/>
</dbReference>
<reference evidence="3" key="1">
    <citation type="submission" date="2016-10" db="EMBL/GenBank/DDBJ databases">
        <title>Comparative genomics uncovers the prolific and rare metabolic potential of the cyanobacterial genus Moorea.</title>
        <authorList>
            <person name="Leao T."/>
            <person name="Castelao G."/>
            <person name="Korobeynikov A."/>
            <person name="Monroe E.A."/>
            <person name="Podell S."/>
            <person name="Glukhov E."/>
            <person name="Allen E."/>
            <person name="Gerwick W.H."/>
            <person name="Gerwick L."/>
        </authorList>
    </citation>
    <scope>NUCLEOTIDE SEQUENCE [LARGE SCALE GENOMIC DNA]</scope>
    <source>
        <strain evidence="3">PAL-8-15-08-1</strain>
    </source>
</reference>
<dbReference type="SUPFAM" id="SSF56801">
    <property type="entry name" value="Acetyl-CoA synthetase-like"/>
    <property type="match status" value="1"/>
</dbReference>
<dbReference type="AlphaFoldDB" id="A0A1D8TMS7"/>
<dbReference type="EMBL" id="CP017599">
    <property type="protein sequence ID" value="AOW98958.1"/>
    <property type="molecule type" value="Genomic_DNA"/>
</dbReference>
<dbReference type="Pfam" id="PF23562">
    <property type="entry name" value="AMP-binding_C_3"/>
    <property type="match status" value="1"/>
</dbReference>
<feature type="domain" description="AMP-dependent synthetase/ligase" evidence="1">
    <location>
        <begin position="49"/>
        <end position="482"/>
    </location>
</feature>
<dbReference type="Gene3D" id="3.40.50.12780">
    <property type="entry name" value="N-terminal domain of ligase-like"/>
    <property type="match status" value="2"/>
</dbReference>
<organism evidence="2 3">
    <name type="scientific">Moorena producens PAL-8-15-08-1</name>
    <dbReference type="NCBI Taxonomy" id="1458985"/>
    <lineage>
        <taxon>Bacteria</taxon>
        <taxon>Bacillati</taxon>
        <taxon>Cyanobacteriota</taxon>
        <taxon>Cyanophyceae</taxon>
        <taxon>Coleofasciculales</taxon>
        <taxon>Coleofasciculaceae</taxon>
        <taxon>Moorena</taxon>
    </lineage>
</organism>
<name>A0A1D8TMS7_9CYAN</name>
<dbReference type="PANTHER" id="PTHR43813">
    <property type="entry name" value="ACYL-ACTIVATING ENZYME 16, CHLOROPLASTIC-RELATED"/>
    <property type="match status" value="1"/>
</dbReference>
<evidence type="ECO:0000313" key="2">
    <source>
        <dbReference type="EMBL" id="AOW98958.1"/>
    </source>
</evidence>
<dbReference type="CDD" id="cd17640">
    <property type="entry name" value="LC_FACS_like"/>
    <property type="match status" value="1"/>
</dbReference>
<keyword evidence="2" id="KW-0436">Ligase</keyword>